<keyword evidence="1" id="KW-0472">Membrane</keyword>
<gene>
    <name evidence="2" type="ORF">GCM10012275_11900</name>
</gene>
<evidence type="ECO:0000256" key="1">
    <source>
        <dbReference type="SAM" id="Phobius"/>
    </source>
</evidence>
<organism evidence="2 3">
    <name type="scientific">Longimycelium tulufanense</name>
    <dbReference type="NCBI Taxonomy" id="907463"/>
    <lineage>
        <taxon>Bacteria</taxon>
        <taxon>Bacillati</taxon>
        <taxon>Actinomycetota</taxon>
        <taxon>Actinomycetes</taxon>
        <taxon>Pseudonocardiales</taxon>
        <taxon>Pseudonocardiaceae</taxon>
        <taxon>Longimycelium</taxon>
    </lineage>
</organism>
<feature type="transmembrane region" description="Helical" evidence="1">
    <location>
        <begin position="32"/>
        <end position="51"/>
    </location>
</feature>
<dbReference type="Proteomes" id="UP000637578">
    <property type="component" value="Unassembled WGS sequence"/>
</dbReference>
<dbReference type="EMBL" id="BMMK01000003">
    <property type="protein sequence ID" value="GGM42534.1"/>
    <property type="molecule type" value="Genomic_DNA"/>
</dbReference>
<keyword evidence="1" id="KW-0812">Transmembrane</keyword>
<reference evidence="2" key="2">
    <citation type="submission" date="2020-09" db="EMBL/GenBank/DDBJ databases">
        <authorList>
            <person name="Sun Q."/>
            <person name="Zhou Y."/>
        </authorList>
    </citation>
    <scope>NUCLEOTIDE SEQUENCE</scope>
    <source>
        <strain evidence="2">CGMCC 4.5737</strain>
    </source>
</reference>
<protein>
    <submittedName>
        <fullName evidence="2">Uncharacterized protein</fullName>
    </submittedName>
</protein>
<name>A0A8J3C6P6_9PSEU</name>
<dbReference type="AlphaFoldDB" id="A0A8J3C6P6"/>
<proteinExistence type="predicted"/>
<reference evidence="2" key="1">
    <citation type="journal article" date="2014" name="Int. J. Syst. Evol. Microbiol.">
        <title>Complete genome sequence of Corynebacterium casei LMG S-19264T (=DSM 44701T), isolated from a smear-ripened cheese.</title>
        <authorList>
            <consortium name="US DOE Joint Genome Institute (JGI-PGF)"/>
            <person name="Walter F."/>
            <person name="Albersmeier A."/>
            <person name="Kalinowski J."/>
            <person name="Ruckert C."/>
        </authorList>
    </citation>
    <scope>NUCLEOTIDE SEQUENCE</scope>
    <source>
        <strain evidence="2">CGMCC 4.5737</strain>
    </source>
</reference>
<comment type="caution">
    <text evidence="2">The sequence shown here is derived from an EMBL/GenBank/DDBJ whole genome shotgun (WGS) entry which is preliminary data.</text>
</comment>
<accession>A0A8J3C6P6</accession>
<keyword evidence="1" id="KW-1133">Transmembrane helix</keyword>
<evidence type="ECO:0000313" key="3">
    <source>
        <dbReference type="Proteomes" id="UP000637578"/>
    </source>
</evidence>
<sequence>MTRRTAHDSRPLPTPAQHDGRSFDVARLLTNLRFWVLTVCVAWVTAVIVMIHNQQP</sequence>
<evidence type="ECO:0000313" key="2">
    <source>
        <dbReference type="EMBL" id="GGM42534.1"/>
    </source>
</evidence>
<keyword evidence="3" id="KW-1185">Reference proteome</keyword>